<dbReference type="InterPro" id="IPR032675">
    <property type="entry name" value="LRR_dom_sf"/>
</dbReference>
<sequence length="735" mass="84147">MADADLTLETTTTPMPLRACQDSSEDQTGEPSSGTRSRSNKGKPTSLHKSLHDDDDGSRHPQFPCKKGSSSTEAKDFLEPVEHIDDMPASLFQKILSHLRVWEQSPCRLVSKRWNDQILNHTPYPQQSSILLNHERVAATHDSLAEILDEFDPIFQTVRLIRIQQHQIGATCLLSSSSFAENIAHLDLFHCGPFTWSVFLDLLISCPHLEELRVRKCPFKWPYDAEEWKNKYIEWLGRISKCGNRFPDFKALEFRVKDPHDVLYMVKLVSAYSTRLQRISFTCKTPVQGLKLNSGVEDLDEMYETVYELYDVLVEIVNKFAGNLERFHSYLIDPLHHRTTTTATTAAAETTTTTTANSVGFRSRVKLGETTIMNQFCSSVLARLEWSSLNLNSFCLYGGEISGSNIPKQTDILRNFIKSQANLEKVILPLIKYATPKEFEDLLLSIPKTVKCIRVPIFGRMPDCLSFEFHRLREYYVEAHGTPDLQAIIPLETILPNVKTFSFYNRSDWILHTVKIMTIINSFPCLTELLIRDDGPHKCTRIADSDVQNICRYLPNLKKLHLTNANCVTDFGFTGIFEKECKLMNETETYTPSPGTKIGYSFSALQNLEYLFLSDLGFRVTNVAMIYGFVFQNLRFMTLEGYPKVNDTWKSVAHQYACMKYMEVDKEDVVFVSQVTPWGVEHLRDGNSKLKRWNINFHDPHISQVVERLHSFSNPQRSSKPNDARDNEQPSNSKA</sequence>
<evidence type="ECO:0000313" key="3">
    <source>
        <dbReference type="EMBL" id="OXA63183.1"/>
    </source>
</evidence>
<dbReference type="Gene3D" id="3.80.10.10">
    <property type="entry name" value="Ribonuclease Inhibitor"/>
    <property type="match status" value="2"/>
</dbReference>
<keyword evidence="4" id="KW-1185">Reference proteome</keyword>
<evidence type="ECO:0000313" key="4">
    <source>
        <dbReference type="Proteomes" id="UP000198287"/>
    </source>
</evidence>
<accession>A0A226F046</accession>
<feature type="domain" description="F-box" evidence="2">
    <location>
        <begin position="84"/>
        <end position="122"/>
    </location>
</feature>
<organism evidence="3 4">
    <name type="scientific">Folsomia candida</name>
    <name type="common">Springtail</name>
    <dbReference type="NCBI Taxonomy" id="158441"/>
    <lineage>
        <taxon>Eukaryota</taxon>
        <taxon>Metazoa</taxon>
        <taxon>Ecdysozoa</taxon>
        <taxon>Arthropoda</taxon>
        <taxon>Hexapoda</taxon>
        <taxon>Collembola</taxon>
        <taxon>Entomobryomorpha</taxon>
        <taxon>Isotomoidea</taxon>
        <taxon>Isotomidae</taxon>
        <taxon>Proisotominae</taxon>
        <taxon>Folsomia</taxon>
    </lineage>
</organism>
<feature type="region of interest" description="Disordered" evidence="1">
    <location>
        <begin position="712"/>
        <end position="735"/>
    </location>
</feature>
<dbReference type="Proteomes" id="UP000198287">
    <property type="component" value="Unassembled WGS sequence"/>
</dbReference>
<dbReference type="SUPFAM" id="SSF81383">
    <property type="entry name" value="F-box domain"/>
    <property type="match status" value="1"/>
</dbReference>
<dbReference type="SUPFAM" id="SSF52047">
    <property type="entry name" value="RNI-like"/>
    <property type="match status" value="1"/>
</dbReference>
<dbReference type="Pfam" id="PF00646">
    <property type="entry name" value="F-box"/>
    <property type="match status" value="1"/>
</dbReference>
<feature type="compositionally biased region" description="Low complexity" evidence="1">
    <location>
        <begin position="1"/>
        <end position="16"/>
    </location>
</feature>
<evidence type="ECO:0000256" key="1">
    <source>
        <dbReference type="SAM" id="MobiDB-lite"/>
    </source>
</evidence>
<feature type="region of interest" description="Disordered" evidence="1">
    <location>
        <begin position="1"/>
        <end position="74"/>
    </location>
</feature>
<dbReference type="EMBL" id="LNIX01000001">
    <property type="protein sequence ID" value="OXA63183.1"/>
    <property type="molecule type" value="Genomic_DNA"/>
</dbReference>
<proteinExistence type="predicted"/>
<protein>
    <recommendedName>
        <fullName evidence="2">F-box domain-containing protein</fullName>
    </recommendedName>
</protein>
<name>A0A226F046_FOLCA</name>
<evidence type="ECO:0000259" key="2">
    <source>
        <dbReference type="Pfam" id="PF00646"/>
    </source>
</evidence>
<comment type="caution">
    <text evidence="3">The sequence shown here is derived from an EMBL/GenBank/DDBJ whole genome shotgun (WGS) entry which is preliminary data.</text>
</comment>
<gene>
    <name evidence="3" type="ORF">Fcan01_03442</name>
</gene>
<reference evidence="3 4" key="1">
    <citation type="submission" date="2015-12" db="EMBL/GenBank/DDBJ databases">
        <title>The genome of Folsomia candida.</title>
        <authorList>
            <person name="Faddeeva A."/>
            <person name="Derks M.F."/>
            <person name="Anvar Y."/>
            <person name="Smit S."/>
            <person name="Van Straalen N."/>
            <person name="Roelofs D."/>
        </authorList>
    </citation>
    <scope>NUCLEOTIDE SEQUENCE [LARGE SCALE GENOMIC DNA]</scope>
    <source>
        <strain evidence="3 4">VU population</strain>
        <tissue evidence="3">Whole body</tissue>
    </source>
</reference>
<dbReference type="AlphaFoldDB" id="A0A226F046"/>
<dbReference type="InterPro" id="IPR001810">
    <property type="entry name" value="F-box_dom"/>
</dbReference>
<dbReference type="InterPro" id="IPR036047">
    <property type="entry name" value="F-box-like_dom_sf"/>
</dbReference>